<evidence type="ECO:0000313" key="11">
    <source>
        <dbReference type="Proteomes" id="UP000279372"/>
    </source>
</evidence>
<dbReference type="Gene3D" id="1.10.10.10">
    <property type="entry name" value="Winged helix-like DNA-binding domain superfamily/Winged helix DNA-binding domain"/>
    <property type="match status" value="1"/>
</dbReference>
<dbReference type="InterPro" id="IPR036388">
    <property type="entry name" value="WH-like_DNA-bd_sf"/>
</dbReference>
<sequence>MHVTYQLNRALAFRPARQLFSHKWDKIAPLNENHPQPHRRNYMMRLTPQLRSAPRILVVDDHRKIRDPLAVYLRRHLFDVRTAEDAAGMWQLLKQLPFDAVVLDVMLPDGDGFELCSRLHRRENIPVILLTARDTCADRVRGLDLGADDYITKPFEPRELVARLNSVLRRRGPVPAVIEAKPVDAAPALTQQHYAFAGLRFISSTATLLRSDGSAVRLSTVESRLLGVLLSHPNTILSRQRLIDLTARPGSEVYDRAIDRQISRLRRKLDDDPLEPQLLRTIWGDGYLLAATVATFDA</sequence>
<dbReference type="GO" id="GO:0000156">
    <property type="term" value="F:phosphorelay response regulator activity"/>
    <property type="evidence" value="ECO:0007669"/>
    <property type="project" value="TreeGrafter"/>
</dbReference>
<accession>A0A3M3Y9Z2</accession>
<dbReference type="GO" id="GO:0000976">
    <property type="term" value="F:transcription cis-regulatory region binding"/>
    <property type="evidence" value="ECO:0007669"/>
    <property type="project" value="TreeGrafter"/>
</dbReference>
<feature type="domain" description="OmpR/PhoB-type" evidence="9">
    <location>
        <begin position="191"/>
        <end position="291"/>
    </location>
</feature>
<dbReference type="InterPro" id="IPR001867">
    <property type="entry name" value="OmpR/PhoB-type_DNA-bd"/>
</dbReference>
<dbReference type="GO" id="GO:0032993">
    <property type="term" value="C:protein-DNA complex"/>
    <property type="evidence" value="ECO:0007669"/>
    <property type="project" value="TreeGrafter"/>
</dbReference>
<keyword evidence="4 7" id="KW-0238">DNA-binding</keyword>
<dbReference type="Gene3D" id="3.40.50.2300">
    <property type="match status" value="1"/>
</dbReference>
<evidence type="ECO:0000259" key="8">
    <source>
        <dbReference type="PROSITE" id="PS50110"/>
    </source>
</evidence>
<evidence type="ECO:0000256" key="1">
    <source>
        <dbReference type="ARBA" id="ARBA00022553"/>
    </source>
</evidence>
<keyword evidence="3" id="KW-0805">Transcription regulation</keyword>
<dbReference type="Gene3D" id="6.10.250.690">
    <property type="match status" value="1"/>
</dbReference>
<dbReference type="CDD" id="cd00383">
    <property type="entry name" value="trans_reg_C"/>
    <property type="match status" value="1"/>
</dbReference>
<dbReference type="GO" id="GO:0005829">
    <property type="term" value="C:cytosol"/>
    <property type="evidence" value="ECO:0007669"/>
    <property type="project" value="TreeGrafter"/>
</dbReference>
<evidence type="ECO:0000259" key="9">
    <source>
        <dbReference type="PROSITE" id="PS51755"/>
    </source>
</evidence>
<evidence type="ECO:0000256" key="4">
    <source>
        <dbReference type="ARBA" id="ARBA00023125"/>
    </source>
</evidence>
<dbReference type="Proteomes" id="UP000279372">
    <property type="component" value="Unassembled WGS sequence"/>
</dbReference>
<organism evidence="10 11">
    <name type="scientific">Pseudomonas syringae pv. philadelphi</name>
    <dbReference type="NCBI Taxonomy" id="251706"/>
    <lineage>
        <taxon>Bacteria</taxon>
        <taxon>Pseudomonadati</taxon>
        <taxon>Pseudomonadota</taxon>
        <taxon>Gammaproteobacteria</taxon>
        <taxon>Pseudomonadales</taxon>
        <taxon>Pseudomonadaceae</taxon>
        <taxon>Pseudomonas</taxon>
    </lineage>
</organism>
<dbReference type="SMART" id="SM00448">
    <property type="entry name" value="REC"/>
    <property type="match status" value="1"/>
</dbReference>
<dbReference type="PANTHER" id="PTHR48111">
    <property type="entry name" value="REGULATOR OF RPOS"/>
    <property type="match status" value="1"/>
</dbReference>
<reference evidence="10 11" key="1">
    <citation type="submission" date="2018-08" db="EMBL/GenBank/DDBJ databases">
        <title>Recombination of ecologically and evolutionarily significant loci maintains genetic cohesion in the Pseudomonas syringae species complex.</title>
        <authorList>
            <person name="Dillon M."/>
            <person name="Thakur S."/>
            <person name="Almeida R.N.D."/>
            <person name="Weir B.S."/>
            <person name="Guttman D.S."/>
        </authorList>
    </citation>
    <scope>NUCLEOTIDE SEQUENCE [LARGE SCALE GENOMIC DNA]</scope>
    <source>
        <strain evidence="10 11">ICMP 8902</strain>
    </source>
</reference>
<keyword evidence="1 6" id="KW-0597">Phosphoprotein</keyword>
<dbReference type="Pfam" id="PF00072">
    <property type="entry name" value="Response_reg"/>
    <property type="match status" value="1"/>
</dbReference>
<evidence type="ECO:0000256" key="2">
    <source>
        <dbReference type="ARBA" id="ARBA00023012"/>
    </source>
</evidence>
<evidence type="ECO:0000313" key="10">
    <source>
        <dbReference type="EMBL" id="RMO79257.1"/>
    </source>
</evidence>
<dbReference type="InterPro" id="IPR016032">
    <property type="entry name" value="Sig_transdc_resp-reg_C-effctor"/>
</dbReference>
<evidence type="ECO:0000256" key="6">
    <source>
        <dbReference type="PROSITE-ProRule" id="PRU00169"/>
    </source>
</evidence>
<name>A0A3M3Y9Z2_9PSED</name>
<dbReference type="InterPro" id="IPR001789">
    <property type="entry name" value="Sig_transdc_resp-reg_receiver"/>
</dbReference>
<keyword evidence="5" id="KW-0804">Transcription</keyword>
<comment type="caution">
    <text evidence="10">The sequence shown here is derived from an EMBL/GenBank/DDBJ whole genome shotgun (WGS) entry which is preliminary data.</text>
</comment>
<dbReference type="InterPro" id="IPR011006">
    <property type="entry name" value="CheY-like_superfamily"/>
</dbReference>
<dbReference type="CDD" id="cd17574">
    <property type="entry name" value="REC_OmpR"/>
    <property type="match status" value="1"/>
</dbReference>
<dbReference type="SMART" id="SM00862">
    <property type="entry name" value="Trans_reg_C"/>
    <property type="match status" value="1"/>
</dbReference>
<dbReference type="Pfam" id="PF00486">
    <property type="entry name" value="Trans_reg_C"/>
    <property type="match status" value="1"/>
</dbReference>
<dbReference type="EMBL" id="RBQB01000367">
    <property type="protein sequence ID" value="RMO79257.1"/>
    <property type="molecule type" value="Genomic_DNA"/>
</dbReference>
<keyword evidence="2" id="KW-0902">Two-component regulatory system</keyword>
<protein>
    <submittedName>
        <fullName evidence="10">DNA-binding response regulator</fullName>
    </submittedName>
</protein>
<dbReference type="GO" id="GO:0006355">
    <property type="term" value="P:regulation of DNA-templated transcription"/>
    <property type="evidence" value="ECO:0007669"/>
    <property type="project" value="InterPro"/>
</dbReference>
<dbReference type="PROSITE" id="PS51755">
    <property type="entry name" value="OMPR_PHOB"/>
    <property type="match status" value="1"/>
</dbReference>
<evidence type="ECO:0000256" key="5">
    <source>
        <dbReference type="ARBA" id="ARBA00023163"/>
    </source>
</evidence>
<dbReference type="PROSITE" id="PS50110">
    <property type="entry name" value="RESPONSE_REGULATORY"/>
    <property type="match status" value="1"/>
</dbReference>
<evidence type="ECO:0000256" key="7">
    <source>
        <dbReference type="PROSITE-ProRule" id="PRU01091"/>
    </source>
</evidence>
<feature type="modified residue" description="4-aspartylphosphate" evidence="6">
    <location>
        <position position="104"/>
    </location>
</feature>
<dbReference type="PANTHER" id="PTHR48111:SF4">
    <property type="entry name" value="DNA-BINDING DUAL TRANSCRIPTIONAL REGULATOR OMPR"/>
    <property type="match status" value="1"/>
</dbReference>
<dbReference type="SUPFAM" id="SSF46894">
    <property type="entry name" value="C-terminal effector domain of the bipartite response regulators"/>
    <property type="match status" value="1"/>
</dbReference>
<feature type="DNA-binding region" description="OmpR/PhoB-type" evidence="7">
    <location>
        <begin position="191"/>
        <end position="291"/>
    </location>
</feature>
<dbReference type="SUPFAM" id="SSF52172">
    <property type="entry name" value="CheY-like"/>
    <property type="match status" value="1"/>
</dbReference>
<evidence type="ECO:0000256" key="3">
    <source>
        <dbReference type="ARBA" id="ARBA00023015"/>
    </source>
</evidence>
<proteinExistence type="predicted"/>
<feature type="domain" description="Response regulatory" evidence="8">
    <location>
        <begin position="55"/>
        <end position="168"/>
    </location>
</feature>
<dbReference type="InterPro" id="IPR039420">
    <property type="entry name" value="WalR-like"/>
</dbReference>
<gene>
    <name evidence="10" type="ORF">ALQ33_04516</name>
</gene>
<dbReference type="AlphaFoldDB" id="A0A3M3Y9Z2"/>